<protein>
    <submittedName>
        <fullName evidence="1">Uncharacterized protein</fullName>
    </submittedName>
</protein>
<dbReference type="HOGENOM" id="CLU_2574899_0_0_1"/>
<keyword evidence="2" id="KW-1185">Reference proteome</keyword>
<gene>
    <name evidence="1" type="ORF">PHSY_006830</name>
</gene>
<evidence type="ECO:0000313" key="2">
    <source>
        <dbReference type="Proteomes" id="UP000014071"/>
    </source>
</evidence>
<dbReference type="EMBL" id="DF238829">
    <property type="protein sequence ID" value="GAC99230.1"/>
    <property type="molecule type" value="Genomic_DNA"/>
</dbReference>
<proteinExistence type="predicted"/>
<evidence type="ECO:0000313" key="1">
    <source>
        <dbReference type="EMBL" id="GAC99230.1"/>
    </source>
</evidence>
<sequence length="81" mass="8905">METDVEDDGFGCASKRRRTIGRCGSDATLLDGQAPKTQLETRLATALLCEQHKTLELILPLLFCKLLPLLIVPSPLAHYPT</sequence>
<accession>R9PM83</accession>
<organism evidence="1 2">
    <name type="scientific">Pseudozyma hubeiensis (strain SY62)</name>
    <name type="common">Yeast</name>
    <dbReference type="NCBI Taxonomy" id="1305764"/>
    <lineage>
        <taxon>Eukaryota</taxon>
        <taxon>Fungi</taxon>
        <taxon>Dikarya</taxon>
        <taxon>Basidiomycota</taxon>
        <taxon>Ustilaginomycotina</taxon>
        <taxon>Ustilaginomycetes</taxon>
        <taxon>Ustilaginales</taxon>
        <taxon>Ustilaginaceae</taxon>
        <taxon>Pseudozyma</taxon>
    </lineage>
</organism>
<name>R9PM83_PSEHS</name>
<dbReference type="RefSeq" id="XP_012192817.1">
    <property type="nucleotide sequence ID" value="XM_012337427.1"/>
</dbReference>
<dbReference type="Proteomes" id="UP000014071">
    <property type="component" value="Unassembled WGS sequence"/>
</dbReference>
<dbReference type="GeneID" id="24112096"/>
<dbReference type="AlphaFoldDB" id="R9PM83"/>
<reference evidence="2" key="1">
    <citation type="journal article" date="2013" name="Genome Announc.">
        <title>Draft genome sequence of the basidiomycetous yeast-like fungus Pseudozyma hubeiensis SY62, which produces an abundant amount of the biosurfactant mannosylerythritol lipids.</title>
        <authorList>
            <person name="Konishi M."/>
            <person name="Hatada Y."/>
            <person name="Horiuchi J."/>
        </authorList>
    </citation>
    <scope>NUCLEOTIDE SEQUENCE [LARGE SCALE GENOMIC DNA]</scope>
    <source>
        <strain evidence="2">SY62</strain>
    </source>
</reference>